<sequence>MKKYIIIFALAIAGAGCKKSDLQLNNPNSPSLVSLETKVGIEYYALGIFVQCGSVFDKSTFYNSVMGDEQISSVGNFGMRFTQQVSSITLPAPYNTKVPNIFGVSQQAQLASLNNFAADASGSNAFQVPWSDAYLANGQANILLKALNSPALVLPASEKATLQAWGYWWKGLAYSQIGSLFAKGIITNSADGTTNSNYVDHDAIIAEANANFDKAIALLSTINDGDADYAATMVAITPSFNVTSLKITPSMWVRNCYTYQARNILTNTKVSAMTAALWTKVASLAAKGLVKGDQAFVRGMDVNSTNDLTAGTQGHPFLWNNNDINPGWLYTSERLVQDFKPGDQRFVKGITVLPSAVVNIRSRGIQFGSRYTPTAIENGGFWSTAKAHVGKHFYAGSWEENALMLAEVQIRSAGNIDAGLTLIDQVRDAQGAGLAHVSGTGLTQTQAIEELRKERRIGLFLRGVAFLDARRWGVTAPASAGGGRANAIVLIPGNLIGSSTFSPLPCFIEYNYMDYWDIPIDETAYNRPSGPVSSN</sequence>
<dbReference type="InterPro" id="IPR011990">
    <property type="entry name" value="TPR-like_helical_dom_sf"/>
</dbReference>
<accession>A0A318UKW6</accession>
<proteinExistence type="predicted"/>
<keyword evidence="2" id="KW-1185">Reference proteome</keyword>
<gene>
    <name evidence="1" type="ORF">B0O44_101510</name>
</gene>
<dbReference type="EMBL" id="QKLU01000001">
    <property type="protein sequence ID" value="PYF77032.1"/>
    <property type="molecule type" value="Genomic_DNA"/>
</dbReference>
<evidence type="ECO:0000313" key="2">
    <source>
        <dbReference type="Proteomes" id="UP000248198"/>
    </source>
</evidence>
<protein>
    <submittedName>
        <fullName evidence="1">SusD-like starch-binding protein associating with outer membrane</fullName>
    </submittedName>
</protein>
<organism evidence="1 2">
    <name type="scientific">Pedobacter nutrimenti</name>
    <dbReference type="NCBI Taxonomy" id="1241337"/>
    <lineage>
        <taxon>Bacteria</taxon>
        <taxon>Pseudomonadati</taxon>
        <taxon>Bacteroidota</taxon>
        <taxon>Sphingobacteriia</taxon>
        <taxon>Sphingobacteriales</taxon>
        <taxon>Sphingobacteriaceae</taxon>
        <taxon>Pedobacter</taxon>
    </lineage>
</organism>
<reference evidence="1 2" key="1">
    <citation type="submission" date="2018-06" db="EMBL/GenBank/DDBJ databases">
        <title>Genomic Encyclopedia of Archaeal and Bacterial Type Strains, Phase II (KMG-II): from individual species to whole genera.</title>
        <authorList>
            <person name="Goeker M."/>
        </authorList>
    </citation>
    <scope>NUCLEOTIDE SEQUENCE [LARGE SCALE GENOMIC DNA]</scope>
    <source>
        <strain evidence="1 2">DSM 27372</strain>
    </source>
</reference>
<dbReference type="SUPFAM" id="SSF48452">
    <property type="entry name" value="TPR-like"/>
    <property type="match status" value="1"/>
</dbReference>
<comment type="caution">
    <text evidence="1">The sequence shown here is derived from an EMBL/GenBank/DDBJ whole genome shotgun (WGS) entry which is preliminary data.</text>
</comment>
<dbReference type="PROSITE" id="PS51257">
    <property type="entry name" value="PROKAR_LIPOPROTEIN"/>
    <property type="match status" value="1"/>
</dbReference>
<dbReference type="OrthoDB" id="1183184at2"/>
<dbReference type="Gene3D" id="1.25.40.390">
    <property type="match status" value="1"/>
</dbReference>
<dbReference type="Proteomes" id="UP000248198">
    <property type="component" value="Unassembled WGS sequence"/>
</dbReference>
<evidence type="ECO:0000313" key="1">
    <source>
        <dbReference type="EMBL" id="PYF77032.1"/>
    </source>
</evidence>
<dbReference type="AlphaFoldDB" id="A0A318UKW6"/>
<name>A0A318UKW6_9SPHI</name>
<dbReference type="RefSeq" id="WP_110827118.1">
    <property type="nucleotide sequence ID" value="NZ_QKLU01000001.1"/>
</dbReference>